<dbReference type="RefSeq" id="WP_020936729.1">
    <property type="nucleotide sequence ID" value="NZ_CP011122.1"/>
</dbReference>
<keyword evidence="3" id="KW-1185">Reference proteome</keyword>
<name>A0ABM6ANR9_9PROT</name>
<feature type="region of interest" description="Disordered" evidence="1">
    <location>
        <begin position="294"/>
        <end position="333"/>
    </location>
</feature>
<accession>A0ABM6ANR9</accession>
<geneLocation type="plasmid" evidence="2 3">
    <name>unnamed2</name>
</geneLocation>
<feature type="compositionally biased region" description="Basic residues" evidence="1">
    <location>
        <begin position="297"/>
        <end position="312"/>
    </location>
</feature>
<evidence type="ECO:0000256" key="1">
    <source>
        <dbReference type="SAM" id="MobiDB-lite"/>
    </source>
</evidence>
<organism evidence="2 3">
    <name type="scientific">Acetobacter oryzifermentans</name>
    <dbReference type="NCBI Taxonomy" id="1633874"/>
    <lineage>
        <taxon>Bacteria</taxon>
        <taxon>Pseudomonadati</taxon>
        <taxon>Pseudomonadota</taxon>
        <taxon>Alphaproteobacteria</taxon>
        <taxon>Acetobacterales</taxon>
        <taxon>Acetobacteraceae</taxon>
        <taxon>Acetobacter</taxon>
    </lineage>
</organism>
<evidence type="ECO:0000313" key="3">
    <source>
        <dbReference type="Proteomes" id="UP000076595"/>
    </source>
</evidence>
<proteinExistence type="predicted"/>
<dbReference type="GeneID" id="60377459"/>
<evidence type="ECO:0000313" key="2">
    <source>
        <dbReference type="EMBL" id="ANA15339.1"/>
    </source>
</evidence>
<sequence>MFRTASVQSSDGKLYESLTQTALAFGRLDQRLHHHPLLPAILFRERLEAARACAAVDGHLIDPWRLAAELEGLRSVPLGCDIYERGTSVDALHAAFEQYQWLVRPTDTQRNAIEEASGWLSKYRVRSGPLLGSAHAFHAWIEAGHARAPMRAALIRHWRLTNVLHFPLPLVGARSFVPEAPWSPSEWLPFFLNCLNEEIAAVEDRTRTLEQSWRQARSKSGGQRRTSRADKVIDLLTAYPVVSATRLSAELGLSLKAAYIYLERFLEEGLIVEVTHRAARRLFALKDMEPLREIVRPPKRSQPGRKRGRPRKKESQETCPPDENVDIRPVEPAPTFAPINYEELERAIDHAERLISRHRPALLQSFERSEDPPQNQ</sequence>
<protein>
    <submittedName>
        <fullName evidence="2">Uncharacterized protein</fullName>
    </submittedName>
</protein>
<dbReference type="EMBL" id="CP011122">
    <property type="protein sequence ID" value="ANA15339.1"/>
    <property type="molecule type" value="Genomic_DNA"/>
</dbReference>
<dbReference type="Proteomes" id="UP000076595">
    <property type="component" value="Plasmid unnamed2"/>
</dbReference>
<keyword evidence="2" id="KW-0614">Plasmid</keyword>
<reference evidence="2 3" key="1">
    <citation type="submission" date="2015-03" db="EMBL/GenBank/DDBJ databases">
        <title>Genome study of Acetobacter sp. SLV-7.</title>
        <authorList>
            <person name="Cho G.Y."/>
            <person name="Jeon C.O."/>
        </authorList>
    </citation>
    <scope>NUCLEOTIDE SEQUENCE [LARGE SCALE GENOMIC DNA]</scope>
    <source>
        <strain evidence="2 3">SLV-7</strain>
        <plasmid evidence="2 3">unnamed2</plasmid>
    </source>
</reference>
<gene>
    <name evidence="2" type="ORF">WG31_14610</name>
</gene>